<accession>A0AAP4NC19</accession>
<feature type="domain" description="Endonuclease GajA/Old nuclease/RecF-like AAA" evidence="1">
    <location>
        <begin position="6"/>
        <end position="376"/>
    </location>
</feature>
<evidence type="ECO:0000259" key="1">
    <source>
        <dbReference type="Pfam" id="PF13175"/>
    </source>
</evidence>
<dbReference type="InterPro" id="IPR041685">
    <property type="entry name" value="AAA_GajA/Old/RecF-like"/>
</dbReference>
<dbReference type="PANTHER" id="PTHR43581">
    <property type="entry name" value="ATP/GTP PHOSPHATASE"/>
    <property type="match status" value="1"/>
</dbReference>
<dbReference type="RefSeq" id="WP_289420827.1">
    <property type="nucleotide sequence ID" value="NZ_JAUCBE010000062.1"/>
</dbReference>
<organism evidence="2 3">
    <name type="scientific">Lacticaseibacillus paracasei</name>
    <name type="common">Lactobacillus paracasei</name>
    <dbReference type="NCBI Taxonomy" id="1597"/>
    <lineage>
        <taxon>Bacteria</taxon>
        <taxon>Bacillati</taxon>
        <taxon>Bacillota</taxon>
        <taxon>Bacilli</taxon>
        <taxon>Lactobacillales</taxon>
        <taxon>Lactobacillaceae</taxon>
        <taxon>Lacticaseibacillus</taxon>
    </lineage>
</organism>
<dbReference type="InterPro" id="IPR027417">
    <property type="entry name" value="P-loop_NTPase"/>
</dbReference>
<dbReference type="InterPro" id="IPR051396">
    <property type="entry name" value="Bact_Antivir_Def_Nuclease"/>
</dbReference>
<name>A0AAP4NC19_LACPA</name>
<dbReference type="Proteomes" id="UP001231451">
    <property type="component" value="Unassembled WGS sequence"/>
</dbReference>
<dbReference type="EMBL" id="JAUCBG010000024">
    <property type="protein sequence ID" value="MDM7455247.1"/>
    <property type="molecule type" value="Genomic_DNA"/>
</dbReference>
<reference evidence="2" key="1">
    <citation type="submission" date="2023-06" db="EMBL/GenBank/DDBJ databases">
        <title>Draft Genome Sequences of lactic acid bacteria strains isolated from fermented milk products.</title>
        <authorList>
            <person name="Elcheninov A.G."/>
            <person name="Klyukina A."/>
            <person name="Zayulina K.S."/>
            <person name="Gavirova L.A."/>
            <person name="Shcherbakova P.A."/>
            <person name="Shestakov A.I."/>
            <person name="Kublanov I.V."/>
            <person name="Kochetkova T.V."/>
        </authorList>
    </citation>
    <scope>NUCLEOTIDE SEQUENCE</scope>
    <source>
        <strain evidence="2">TOM.1374</strain>
    </source>
</reference>
<evidence type="ECO:0000313" key="3">
    <source>
        <dbReference type="Proteomes" id="UP001231451"/>
    </source>
</evidence>
<dbReference type="SUPFAM" id="SSF52540">
    <property type="entry name" value="P-loop containing nucleoside triphosphate hydrolases"/>
    <property type="match status" value="1"/>
</dbReference>
<feature type="non-terminal residue" evidence="2">
    <location>
        <position position="431"/>
    </location>
</feature>
<dbReference type="AlphaFoldDB" id="A0AAP4NC19"/>
<dbReference type="Gene3D" id="3.40.50.300">
    <property type="entry name" value="P-loop containing nucleotide triphosphate hydrolases"/>
    <property type="match status" value="1"/>
</dbReference>
<gene>
    <name evidence="2" type="ORF">QUF16_12885</name>
</gene>
<proteinExistence type="predicted"/>
<dbReference type="PANTHER" id="PTHR43581:SF4">
    <property type="entry name" value="ATP_GTP PHOSPHATASE"/>
    <property type="match status" value="1"/>
</dbReference>
<dbReference type="Pfam" id="PF13175">
    <property type="entry name" value="AAA_15"/>
    <property type="match status" value="1"/>
</dbReference>
<evidence type="ECO:0000313" key="2">
    <source>
        <dbReference type="EMBL" id="MDM7455247.1"/>
    </source>
</evidence>
<comment type="caution">
    <text evidence="2">The sequence shown here is derived from an EMBL/GenBank/DDBJ whole genome shotgun (WGS) entry which is preliminary data.</text>
</comment>
<protein>
    <submittedName>
        <fullName evidence="2">AAA family ATPase</fullName>
    </submittedName>
</protein>
<sequence>MANIRVSEISIKNFRAIKDSTIDLQQDTILLGKNNIGKTSLLDAFQSFAYGLKISDINLALLISIMKNKDDPNKTLSNQCVEFSITYHWEELGFDYWSLLSNISNSGNTKILIRYTIPQENYAQLKQVKNVNEIIELFKKEISIGSVDDFKVNRQTPLPANTKLSKYMPLPKSNIDDLKPGELLLCTIKAFRFVDSGKTDSENVTANQFSAQVFNLLSDNAEVTRVFSNVQKQVDQDVAKKLDPFQTELKKFAYPQNPKNPLKAILTIDEWLANPKVRISQTFKDLIGFELPLNAQGLGYQNIYNILARISAQFSKMQKLRLHNPVFFAIEEPEAFTHPQLQHIFVQQIRTFIQRQAEECQIPYQLLIISHSPEIAISAFEMNFQIVIGRRQGNFSYFINWDKVGRGSQHFFGQFAKRLFVKLGHTRKAML</sequence>